<dbReference type="InterPro" id="IPR001633">
    <property type="entry name" value="EAL_dom"/>
</dbReference>
<reference evidence="5" key="3">
    <citation type="submission" date="2021-06" db="EMBL/GenBank/DDBJ databases">
        <title>Genomic Description and Analysis of Intracellular Bacteria, Candidatus Berkiella cookevillensis and Candidatus Berkiella aquae.</title>
        <authorList>
            <person name="Kidane D.T."/>
            <person name="Mehari Y.T."/>
            <person name="Rice F.C."/>
            <person name="Arivett B.A."/>
            <person name="Farone A.L."/>
            <person name="Berk S.G."/>
            <person name="Farone M.B."/>
        </authorList>
    </citation>
    <scope>NUCLEOTIDE SEQUENCE</scope>
    <source>
        <strain evidence="5">HT99</strain>
    </source>
</reference>
<keyword evidence="1" id="KW-0472">Membrane</keyword>
<dbReference type="PANTHER" id="PTHR33121">
    <property type="entry name" value="CYCLIC DI-GMP PHOSPHODIESTERASE PDEF"/>
    <property type="match status" value="1"/>
</dbReference>
<accession>A0A0Q9YSE5</accession>
<evidence type="ECO:0000259" key="2">
    <source>
        <dbReference type="PROSITE" id="PS50883"/>
    </source>
</evidence>
<dbReference type="Gene3D" id="3.20.20.450">
    <property type="entry name" value="EAL domain"/>
    <property type="match status" value="1"/>
</dbReference>
<dbReference type="InterPro" id="IPR050706">
    <property type="entry name" value="Cyclic-di-GMP_PDE-like"/>
</dbReference>
<sequence>MPHKAKSRTRPEENPTKEGDFKLNEDALNIIEQAPEFERSSIVASKVRYSSFALRIVLIYLTIACTIAIALSDSVLSLFQISQEVLSWIAIAKIWVLIILSAGLLYYLIRNRTNILLEQQEYLKETLKKIQRLEKAHQLIIQSNHAIVRIRDKEQLLKEICQILSEHGQFNYAWIGIGESAEHQPDMIVTSDKNNHYLHLLLEGIHAASVNERGEPALSALRKKYPVIVNDVDGFSKKPFSWQTRALAFHFQSIAGFPFKMVSGTQGVMALYAKEKNFFNEEEVALLRILATDIGYGLSDIENKSQIHHAANYDVVTNLPNRQLYEDRMNQFISRAPYDKRYVGVIVIAIDNFSKTSESFGQAISDKLLTETGIHLSSLVRDGDTVARLAHNQIGIMLADVAAALDVARIAQKLVRPFSLQLTKEHEVKIHLHAGVAIYPYDGETAPALIENAIHALQEVESDSHIECGFYSQKMSSGIKYNQQLKESLMHSLERNELILYYQPIVDIRNRQIIGAEGLSRWRNANLGDVSPIQFITEAEESGFIIPLGEWVIKTACQQLIAWQQAEQDNFILTVNISAKQIMHPQFLARLNQLFEELNFDPKRYQLCFEIAESVLVNELKSAIQTLFELRRLGLKIIIDDFGTSYSSLSYLNQLPVNILKIDSTIVRNLGRDQNTHSLVRGILAFAKGMKLKTIAEGVETEQQMQMLVDVGCDYAQGYLFSAPVAVKNMESFFGKKL</sequence>
<feature type="domain" description="GGDEF" evidence="3">
    <location>
        <begin position="341"/>
        <end position="473"/>
    </location>
</feature>
<dbReference type="Pfam" id="PF00563">
    <property type="entry name" value="EAL"/>
    <property type="match status" value="1"/>
</dbReference>
<dbReference type="Pfam" id="PF00990">
    <property type="entry name" value="GGDEF"/>
    <property type="match status" value="1"/>
</dbReference>
<reference evidence="4" key="1">
    <citation type="submission" date="2015-09" db="EMBL/GenBank/DDBJ databases">
        <title>Draft Genome Sequences of Two Novel Amoeba-resistant Intranuclear Bacteria, Candidatus Berkiella cookevillensis and Candidatus Berkiella aquae.</title>
        <authorList>
            <person name="Mehari Y.T."/>
            <person name="Arivett B.A."/>
            <person name="Farone A.L."/>
            <person name="Gunderson J.H."/>
            <person name="Farone M.B."/>
        </authorList>
    </citation>
    <scope>NUCLEOTIDE SEQUENCE [LARGE SCALE GENOMIC DNA]</scope>
    <source>
        <strain evidence="4">HT99</strain>
    </source>
</reference>
<dbReference type="InterPro" id="IPR029016">
    <property type="entry name" value="GAF-like_dom_sf"/>
</dbReference>
<dbReference type="SMART" id="SM00052">
    <property type="entry name" value="EAL"/>
    <property type="match status" value="1"/>
</dbReference>
<name>A0A0Q9YSE5_9GAMM</name>
<evidence type="ECO:0000256" key="1">
    <source>
        <dbReference type="SAM" id="Phobius"/>
    </source>
</evidence>
<proteinExistence type="predicted"/>
<organism evidence="4">
    <name type="scientific">Candidatus Berkiella aquae</name>
    <dbReference type="NCBI Taxonomy" id="295108"/>
    <lineage>
        <taxon>Bacteria</taxon>
        <taxon>Pseudomonadati</taxon>
        <taxon>Pseudomonadota</taxon>
        <taxon>Gammaproteobacteria</taxon>
        <taxon>Candidatus Berkiellales</taxon>
        <taxon>Candidatus Berkiellaceae</taxon>
        <taxon>Candidatus Berkiella</taxon>
    </lineage>
</organism>
<dbReference type="AlphaFoldDB" id="A0A0Q9YSE5"/>
<evidence type="ECO:0000313" key="5">
    <source>
        <dbReference type="EMBL" id="MCS5710835.1"/>
    </source>
</evidence>
<feature type="domain" description="EAL" evidence="2">
    <location>
        <begin position="482"/>
        <end position="738"/>
    </location>
</feature>
<evidence type="ECO:0000313" key="6">
    <source>
        <dbReference type="Proteomes" id="UP000051497"/>
    </source>
</evidence>
<dbReference type="SUPFAM" id="SSF55781">
    <property type="entry name" value="GAF domain-like"/>
    <property type="match status" value="1"/>
</dbReference>
<dbReference type="InterPro" id="IPR035919">
    <property type="entry name" value="EAL_sf"/>
</dbReference>
<dbReference type="InterPro" id="IPR043128">
    <property type="entry name" value="Rev_trsase/Diguanyl_cyclase"/>
</dbReference>
<dbReference type="PANTHER" id="PTHR33121:SF70">
    <property type="entry name" value="SIGNALING PROTEIN YKOW"/>
    <property type="match status" value="1"/>
</dbReference>
<dbReference type="PROSITE" id="PS50883">
    <property type="entry name" value="EAL"/>
    <property type="match status" value="1"/>
</dbReference>
<dbReference type="SMART" id="SM00267">
    <property type="entry name" value="GGDEF"/>
    <property type="match status" value="1"/>
</dbReference>
<dbReference type="CDD" id="cd01948">
    <property type="entry name" value="EAL"/>
    <property type="match status" value="1"/>
</dbReference>
<protein>
    <submittedName>
        <fullName evidence="5">Bifunctional diguanylate cyclase/phosphodiesterase</fullName>
    </submittedName>
    <submittedName>
        <fullName evidence="4">Phytochrome-like protein cph2</fullName>
    </submittedName>
</protein>
<dbReference type="SUPFAM" id="SSF141868">
    <property type="entry name" value="EAL domain-like"/>
    <property type="match status" value="1"/>
</dbReference>
<dbReference type="InterPro" id="IPR003018">
    <property type="entry name" value="GAF"/>
</dbReference>
<keyword evidence="1" id="KW-0812">Transmembrane</keyword>
<feature type="transmembrane region" description="Helical" evidence="1">
    <location>
        <begin position="85"/>
        <end position="109"/>
    </location>
</feature>
<dbReference type="GO" id="GO:0071111">
    <property type="term" value="F:cyclic-guanylate-specific phosphodiesterase activity"/>
    <property type="evidence" value="ECO:0007669"/>
    <property type="project" value="InterPro"/>
</dbReference>
<dbReference type="Proteomes" id="UP000051497">
    <property type="component" value="Unassembled WGS sequence"/>
</dbReference>
<evidence type="ECO:0000259" key="3">
    <source>
        <dbReference type="PROSITE" id="PS50887"/>
    </source>
</evidence>
<dbReference type="EMBL" id="LKAJ02000001">
    <property type="protein sequence ID" value="MCS5710835.1"/>
    <property type="molecule type" value="Genomic_DNA"/>
</dbReference>
<keyword evidence="6" id="KW-1185">Reference proteome</keyword>
<dbReference type="Pfam" id="PF13185">
    <property type="entry name" value="GAF_2"/>
    <property type="match status" value="1"/>
</dbReference>
<dbReference type="Gene3D" id="3.30.450.40">
    <property type="match status" value="1"/>
</dbReference>
<dbReference type="InterPro" id="IPR000160">
    <property type="entry name" value="GGDEF_dom"/>
</dbReference>
<dbReference type="STRING" id="295108.HT99x_02754"/>
<dbReference type="EMBL" id="LKAJ01000015">
    <property type="protein sequence ID" value="KRG19774.1"/>
    <property type="molecule type" value="Genomic_DNA"/>
</dbReference>
<comment type="caution">
    <text evidence="4">The sequence shown here is derived from an EMBL/GenBank/DDBJ whole genome shotgun (WGS) entry which is preliminary data.</text>
</comment>
<evidence type="ECO:0000313" key="4">
    <source>
        <dbReference type="EMBL" id="KRG19774.1"/>
    </source>
</evidence>
<dbReference type="Gene3D" id="3.30.70.270">
    <property type="match status" value="1"/>
</dbReference>
<dbReference type="PROSITE" id="PS50887">
    <property type="entry name" value="GGDEF"/>
    <property type="match status" value="1"/>
</dbReference>
<dbReference type="CDD" id="cd01949">
    <property type="entry name" value="GGDEF"/>
    <property type="match status" value="1"/>
</dbReference>
<keyword evidence="1" id="KW-1133">Transmembrane helix</keyword>
<dbReference type="NCBIfam" id="TIGR00254">
    <property type="entry name" value="GGDEF"/>
    <property type="match status" value="1"/>
</dbReference>
<dbReference type="OrthoDB" id="7053140at2"/>
<dbReference type="InterPro" id="IPR029787">
    <property type="entry name" value="Nucleotide_cyclase"/>
</dbReference>
<reference evidence="5" key="2">
    <citation type="journal article" date="2016" name="Genome Announc.">
        <title>Draft Genome Sequences of Two Novel Amoeba-Resistant Intranuclear Bacteria, 'Candidatus Berkiella cookevillensis' and 'Candidatus Berkiella aquae'.</title>
        <authorList>
            <person name="Mehari Y.T."/>
            <person name="Arivett B.A."/>
            <person name="Farone A.L."/>
            <person name="Gunderson J.H."/>
            <person name="Farone M.B."/>
        </authorList>
    </citation>
    <scope>NUCLEOTIDE SEQUENCE</scope>
    <source>
        <strain evidence="5">HT99</strain>
    </source>
</reference>
<dbReference type="SUPFAM" id="SSF55073">
    <property type="entry name" value="Nucleotide cyclase"/>
    <property type="match status" value="1"/>
</dbReference>
<gene>
    <name evidence="4" type="primary">cph2_4</name>
    <name evidence="5" type="ORF">HT99x_005295</name>
    <name evidence="4" type="ORF">HT99x_02754</name>
</gene>
<dbReference type="RefSeq" id="WP_075067347.1">
    <property type="nucleotide sequence ID" value="NZ_LKAJ02000001.1"/>
</dbReference>
<feature type="transmembrane region" description="Helical" evidence="1">
    <location>
        <begin position="56"/>
        <end position="79"/>
    </location>
</feature>